<dbReference type="FunFam" id="3.40.50.300:FF:001531">
    <property type="entry name" value="Endonuclease MutS2"/>
    <property type="match status" value="1"/>
</dbReference>
<dbReference type="GO" id="GO:0072344">
    <property type="term" value="P:rescue of stalled ribosome"/>
    <property type="evidence" value="ECO:0007669"/>
    <property type="project" value="UniProtKB-UniRule"/>
</dbReference>
<evidence type="ECO:0000313" key="15">
    <source>
        <dbReference type="Proteomes" id="UP000396862"/>
    </source>
</evidence>
<dbReference type="PROSITE" id="PS50828">
    <property type="entry name" value="SMR"/>
    <property type="match status" value="1"/>
</dbReference>
<dbReference type="InterPro" id="IPR007696">
    <property type="entry name" value="DNA_mismatch_repair_MutS_core"/>
</dbReference>
<reference evidence="12 15" key="2">
    <citation type="submission" date="2019-10" db="EMBL/GenBank/DDBJ databases">
        <title>Prolixibacter strains distinguished by the presence of nitrate reductase genes were adept at nitrate-dependent anaerobic corrosion of metallic iron and carbon steel.</title>
        <authorList>
            <person name="Iino T."/>
            <person name="Shono N."/>
            <person name="Ito K."/>
            <person name="Nakamura R."/>
            <person name="Sueoka K."/>
            <person name="Harayama S."/>
            <person name="Ohkuma M."/>
        </authorList>
    </citation>
    <scope>NUCLEOTIDE SEQUENCE [LARGE SCALE GENOMIC DNA]</scope>
    <source>
        <strain evidence="12 15">MIC1-1</strain>
    </source>
</reference>
<keyword evidence="5 9" id="KW-0378">Hydrolase</keyword>
<comment type="similarity">
    <text evidence="9">Belongs to the DNA mismatch repair MutS family. MutS2 subfamily.</text>
</comment>
<evidence type="ECO:0000313" key="12">
    <source>
        <dbReference type="EMBL" id="GET23377.1"/>
    </source>
</evidence>
<proteinExistence type="inferred from homology"/>
<dbReference type="GO" id="GO:0016887">
    <property type="term" value="F:ATP hydrolysis activity"/>
    <property type="evidence" value="ECO:0007669"/>
    <property type="project" value="InterPro"/>
</dbReference>
<dbReference type="Pfam" id="PF00488">
    <property type="entry name" value="MutS_V"/>
    <property type="match status" value="1"/>
</dbReference>
<evidence type="ECO:0000256" key="4">
    <source>
        <dbReference type="ARBA" id="ARBA00022759"/>
    </source>
</evidence>
<evidence type="ECO:0000256" key="10">
    <source>
        <dbReference type="SAM" id="MobiDB-lite"/>
    </source>
</evidence>
<evidence type="ECO:0000256" key="5">
    <source>
        <dbReference type="ARBA" id="ARBA00022801"/>
    </source>
</evidence>
<dbReference type="GO" id="GO:0043023">
    <property type="term" value="F:ribosomal large subunit binding"/>
    <property type="evidence" value="ECO:0007669"/>
    <property type="project" value="UniProtKB-UniRule"/>
</dbReference>
<dbReference type="InterPro" id="IPR005747">
    <property type="entry name" value="MutS2"/>
</dbReference>
<feature type="compositionally biased region" description="Basic and acidic residues" evidence="10">
    <location>
        <begin position="646"/>
        <end position="664"/>
    </location>
</feature>
<dbReference type="SMART" id="SM00533">
    <property type="entry name" value="MUTSd"/>
    <property type="match status" value="1"/>
</dbReference>
<dbReference type="InterPro" id="IPR045076">
    <property type="entry name" value="MutS"/>
</dbReference>
<evidence type="ECO:0000313" key="13">
    <source>
        <dbReference type="EMBL" id="PSK83836.1"/>
    </source>
</evidence>
<evidence type="ECO:0000256" key="3">
    <source>
        <dbReference type="ARBA" id="ARBA00022741"/>
    </source>
</evidence>
<comment type="caution">
    <text evidence="13">The sequence shown here is derived from an EMBL/GenBank/DDBJ whole genome shotgun (WGS) entry which is preliminary data.</text>
</comment>
<dbReference type="NCBIfam" id="TIGR01069">
    <property type="entry name" value="mutS2"/>
    <property type="match status" value="1"/>
</dbReference>
<dbReference type="InterPro" id="IPR046893">
    <property type="entry name" value="MSSS"/>
</dbReference>
<dbReference type="GO" id="GO:0006298">
    <property type="term" value="P:mismatch repair"/>
    <property type="evidence" value="ECO:0007669"/>
    <property type="project" value="InterPro"/>
</dbReference>
<dbReference type="GO" id="GO:0045910">
    <property type="term" value="P:negative regulation of DNA recombination"/>
    <property type="evidence" value="ECO:0007669"/>
    <property type="project" value="InterPro"/>
</dbReference>
<dbReference type="GO" id="GO:0140664">
    <property type="term" value="F:ATP-dependent DNA damage sensor activity"/>
    <property type="evidence" value="ECO:0007669"/>
    <property type="project" value="InterPro"/>
</dbReference>
<dbReference type="Proteomes" id="UP000396862">
    <property type="component" value="Unassembled WGS sequence"/>
</dbReference>
<comment type="function">
    <text evidence="9">Acts as a ribosome collision sensor, splitting the ribosome into its 2 subunits. Detects stalled/collided 70S ribosomes which it binds and splits by an ATP-hydrolysis driven conformational change. Acts upstream of the ribosome quality control system (RQC), a ribosome-associated complex that mediates the extraction of incompletely synthesized nascent chains from stalled ribosomes and their subsequent degradation. Probably generates substrates for RQC.</text>
</comment>
<dbReference type="PANTHER" id="PTHR48466:SF2">
    <property type="entry name" value="OS10G0509000 PROTEIN"/>
    <property type="match status" value="1"/>
</dbReference>
<dbReference type="InterPro" id="IPR036063">
    <property type="entry name" value="Smr_dom_sf"/>
</dbReference>
<keyword evidence="2 9" id="KW-0699">rRNA-binding</keyword>
<dbReference type="SUPFAM" id="SSF52540">
    <property type="entry name" value="P-loop containing nucleoside triphosphate hydrolases"/>
    <property type="match status" value="1"/>
</dbReference>
<keyword evidence="1 9" id="KW-0540">Nuclease</keyword>
<dbReference type="EC" id="3.1.-.-" evidence="9"/>
<keyword evidence="8 9" id="KW-0238">DNA-binding</keyword>
<dbReference type="EMBL" id="BLAU01000001">
    <property type="protein sequence ID" value="GET23377.1"/>
    <property type="molecule type" value="Genomic_DNA"/>
</dbReference>
<dbReference type="GO" id="GO:0019843">
    <property type="term" value="F:rRNA binding"/>
    <property type="evidence" value="ECO:0007669"/>
    <property type="project" value="UniProtKB-UniRule"/>
</dbReference>
<dbReference type="GO" id="GO:0030983">
    <property type="term" value="F:mismatched DNA binding"/>
    <property type="evidence" value="ECO:0007669"/>
    <property type="project" value="InterPro"/>
</dbReference>
<comment type="function">
    <text evidence="9">Endonuclease that is involved in the suppression of homologous recombination and thus may have a key role in the control of bacterial genetic diversity.</text>
</comment>
<dbReference type="EC" id="3.6.4.-" evidence="9"/>
<dbReference type="GO" id="GO:0005524">
    <property type="term" value="F:ATP binding"/>
    <property type="evidence" value="ECO:0007669"/>
    <property type="project" value="UniProtKB-UniRule"/>
</dbReference>
<keyword evidence="3 9" id="KW-0547">Nucleotide-binding</keyword>
<dbReference type="PIRSF" id="PIRSF005814">
    <property type="entry name" value="MutS_YshD"/>
    <property type="match status" value="1"/>
</dbReference>
<evidence type="ECO:0000256" key="6">
    <source>
        <dbReference type="ARBA" id="ARBA00022840"/>
    </source>
</evidence>
<feature type="binding site" evidence="9">
    <location>
        <begin position="345"/>
        <end position="352"/>
    </location>
    <ligand>
        <name>ATP</name>
        <dbReference type="ChEBI" id="CHEBI:30616"/>
    </ligand>
</feature>
<dbReference type="Gene3D" id="3.30.1370.110">
    <property type="match status" value="1"/>
</dbReference>
<dbReference type="RefSeq" id="WP_106541665.1">
    <property type="nucleotide sequence ID" value="NZ_BLAU01000001.1"/>
</dbReference>
<reference evidence="13 14" key="1">
    <citation type="submission" date="2018-03" db="EMBL/GenBank/DDBJ databases">
        <title>Genomic Encyclopedia of Archaeal and Bacterial Type Strains, Phase II (KMG-II): from individual species to whole genera.</title>
        <authorList>
            <person name="Goeker M."/>
        </authorList>
    </citation>
    <scope>NUCLEOTIDE SEQUENCE [LARGE SCALE GENOMIC DNA]</scope>
    <source>
        <strain evidence="13 14">DSM 27267</strain>
    </source>
</reference>
<evidence type="ECO:0000256" key="2">
    <source>
        <dbReference type="ARBA" id="ARBA00022730"/>
    </source>
</evidence>
<keyword evidence="6 9" id="KW-0067">ATP-binding</keyword>
<evidence type="ECO:0000313" key="14">
    <source>
        <dbReference type="Proteomes" id="UP000240621"/>
    </source>
</evidence>
<dbReference type="SUPFAM" id="SSF160443">
    <property type="entry name" value="SMR domain-like"/>
    <property type="match status" value="1"/>
</dbReference>
<keyword evidence="15" id="KW-1185">Reference proteome</keyword>
<protein>
    <recommendedName>
        <fullName evidence="9">Endonuclease MutS2</fullName>
        <ecNumber evidence="9">3.1.-.-</ecNumber>
    </recommendedName>
    <alternativeName>
        <fullName evidence="9">Ribosome-associated protein quality control-upstream factor</fullName>
        <shortName evidence="9">RQC-upstream factor</shortName>
        <shortName evidence="9">RqcU</shortName>
        <ecNumber evidence="9">3.6.4.-</ecNumber>
    </alternativeName>
</protein>
<dbReference type="OrthoDB" id="9808166at2"/>
<evidence type="ECO:0000256" key="1">
    <source>
        <dbReference type="ARBA" id="ARBA00022722"/>
    </source>
</evidence>
<dbReference type="Pfam" id="PF20297">
    <property type="entry name" value="MSSS"/>
    <property type="match status" value="1"/>
</dbReference>
<dbReference type="Gene3D" id="3.40.50.300">
    <property type="entry name" value="P-loop containing nucleotide triphosphate hydrolases"/>
    <property type="match status" value="1"/>
</dbReference>
<dbReference type="SMART" id="SM00534">
    <property type="entry name" value="MUTSac"/>
    <property type="match status" value="1"/>
</dbReference>
<accession>A0A2P8CFV4</accession>
<evidence type="ECO:0000256" key="8">
    <source>
        <dbReference type="ARBA" id="ARBA00023125"/>
    </source>
</evidence>
<dbReference type="PANTHER" id="PTHR48466">
    <property type="entry name" value="OS10G0509000 PROTEIN-RELATED"/>
    <property type="match status" value="1"/>
</dbReference>
<dbReference type="AlphaFoldDB" id="A0A2P8CFV4"/>
<dbReference type="SUPFAM" id="SSF48334">
    <property type="entry name" value="DNA repair protein MutS, domain III"/>
    <property type="match status" value="1"/>
</dbReference>
<dbReference type="EMBL" id="PYGC01000003">
    <property type="protein sequence ID" value="PSK83836.1"/>
    <property type="molecule type" value="Genomic_DNA"/>
</dbReference>
<dbReference type="InterPro" id="IPR002625">
    <property type="entry name" value="Smr_dom"/>
</dbReference>
<dbReference type="SMART" id="SM00463">
    <property type="entry name" value="SMR"/>
    <property type="match status" value="1"/>
</dbReference>
<dbReference type="GO" id="GO:0004519">
    <property type="term" value="F:endonuclease activity"/>
    <property type="evidence" value="ECO:0007669"/>
    <property type="project" value="UniProtKB-UniRule"/>
</dbReference>
<sequence length="830" mass="94941">MVEIYPAGFESKIGFDKIRDLLSQRCLSTLGKEIAAQFSFSSNQEDIVRQLDETVEFMQIIAEETNFPTGYYLDVRPALQKIKVPGTFLEVHELFDLKRSLETIRAIVSFFRSREEEEFPRLRDVVRDVQLFPFVYDRIDQIISKHGTIKDNASPELAHIRREIFSRQASVSKIMQSVLRKAQKEGLVEKDVSTSIRDGRTVIPIAAGNKRKLKGIVHDESATGRTAYVEPEEVVEVNNRIRELESAEKREIVKILIHFTDEIRPYAEDLAFSYGILAELDFIRAKALWAIESESVKPKVTEKLELEWFKARHPLLERNLKVENRKIVPLDITLTEQNRILLISGPNAGGKSVCLKTVGLVQYMLQCGLPVPVSPDSRSGIFERMFIDIGDDQSLENDLSTYSSHLTNMKFFTKNCTPKTLVLIDEFGTGTEPMLGGSIAEAVLNRVNQLGTYGVITTHYTNLKHFASSAEGIENGAMLYDSHRMEPLFRLQIGKPGSSFAFEIARKIGLPEDILKEASDKIGQEHIDFDKHLRDIVRDKRYWEGKRQRIRKVERQLDDMAGKYESDLEETERMRKEILAKAKREADELLSNTNRMIERTIREIKEANAEKEQTRKVRRELDDFRGEVEKKATEDEEKIARKMEKLRQKEQKRREKSPRKEPEKKKAKPAQPKTPTLEVGAKVRLLGQQAAGEVLEINGKNIVVAFGSLRSTVKRDKLELVSNSQLKKEGVQKNKTIARINDAIADRKMTFKPEVDVRGMRAEEALQKIQEFVDEAIMVEAAELRILHGKGTGVLRELIRNYLRTEPMVRHYHDEHVQHGGAGITVVELA</sequence>
<comment type="subunit">
    <text evidence="9">Homodimer. Binds to stalled ribosomes, contacting rRNA.</text>
</comment>
<feature type="domain" description="Smr" evidence="11">
    <location>
        <begin position="755"/>
        <end position="830"/>
    </location>
</feature>
<name>A0A2P8CFV4_9BACT</name>
<dbReference type="FunFam" id="3.30.1370.110:FF:000004">
    <property type="entry name" value="Endonuclease MutS2"/>
    <property type="match status" value="1"/>
</dbReference>
<evidence type="ECO:0000259" key="11">
    <source>
        <dbReference type="PROSITE" id="PS50828"/>
    </source>
</evidence>
<dbReference type="HAMAP" id="MF_00092">
    <property type="entry name" value="MutS2"/>
    <property type="match status" value="1"/>
</dbReference>
<dbReference type="InterPro" id="IPR036187">
    <property type="entry name" value="DNA_mismatch_repair_MutS_sf"/>
</dbReference>
<keyword evidence="7 9" id="KW-0694">RNA-binding</keyword>
<evidence type="ECO:0000256" key="9">
    <source>
        <dbReference type="HAMAP-Rule" id="MF_00092"/>
    </source>
</evidence>
<dbReference type="InterPro" id="IPR000432">
    <property type="entry name" value="DNA_mismatch_repair_MutS_C"/>
</dbReference>
<gene>
    <name evidence="9 12" type="primary">mutS2</name>
    <name evidence="9" type="synonym">rqcU</name>
    <name evidence="13" type="ORF">CLV93_103252</name>
    <name evidence="12" type="ORF">JCM18694_36230</name>
</gene>
<keyword evidence="4 9" id="KW-0255">Endonuclease</keyword>
<dbReference type="Pfam" id="PF01713">
    <property type="entry name" value="Smr"/>
    <property type="match status" value="1"/>
</dbReference>
<dbReference type="InterPro" id="IPR027417">
    <property type="entry name" value="P-loop_NTPase"/>
</dbReference>
<dbReference type="Proteomes" id="UP000240621">
    <property type="component" value="Unassembled WGS sequence"/>
</dbReference>
<feature type="region of interest" description="Disordered" evidence="10">
    <location>
        <begin position="646"/>
        <end position="677"/>
    </location>
</feature>
<evidence type="ECO:0000256" key="7">
    <source>
        <dbReference type="ARBA" id="ARBA00022884"/>
    </source>
</evidence>
<organism evidence="13 14">
    <name type="scientific">Prolixibacter denitrificans</name>
    <dbReference type="NCBI Taxonomy" id="1541063"/>
    <lineage>
        <taxon>Bacteria</taxon>
        <taxon>Pseudomonadati</taxon>
        <taxon>Bacteroidota</taxon>
        <taxon>Bacteroidia</taxon>
        <taxon>Marinilabiliales</taxon>
        <taxon>Prolixibacteraceae</taxon>
        <taxon>Prolixibacter</taxon>
    </lineage>
</organism>